<keyword evidence="2" id="KW-1185">Reference proteome</keyword>
<dbReference type="PANTHER" id="PTHR33069:SF3">
    <property type="entry name" value="DYNEIN HEAVY CHAIN TAIL DOMAIN-CONTAINING PROTEIN"/>
    <property type="match status" value="1"/>
</dbReference>
<dbReference type="PANTHER" id="PTHR33069">
    <property type="entry name" value="CHROMOSOME 7, WHOLE GENOME SHOTGUN SEQUENCE-RELATED"/>
    <property type="match status" value="1"/>
</dbReference>
<dbReference type="EMBL" id="VSWC01000053">
    <property type="protein sequence ID" value="KAA1101103.1"/>
    <property type="molecule type" value="Genomic_DNA"/>
</dbReference>
<dbReference type="AlphaFoldDB" id="A0A5B0PJK1"/>
<proteinExistence type="predicted"/>
<comment type="caution">
    <text evidence="1">The sequence shown here is derived from an EMBL/GenBank/DDBJ whole genome shotgun (WGS) entry which is preliminary data.</text>
</comment>
<evidence type="ECO:0000313" key="2">
    <source>
        <dbReference type="Proteomes" id="UP000324748"/>
    </source>
</evidence>
<name>A0A5B0PJK1_PUCGR</name>
<organism evidence="1 2">
    <name type="scientific">Puccinia graminis f. sp. tritici</name>
    <dbReference type="NCBI Taxonomy" id="56615"/>
    <lineage>
        <taxon>Eukaryota</taxon>
        <taxon>Fungi</taxon>
        <taxon>Dikarya</taxon>
        <taxon>Basidiomycota</taxon>
        <taxon>Pucciniomycotina</taxon>
        <taxon>Pucciniomycetes</taxon>
        <taxon>Pucciniales</taxon>
        <taxon>Pucciniaceae</taxon>
        <taxon>Puccinia</taxon>
    </lineage>
</organism>
<evidence type="ECO:0000313" key="1">
    <source>
        <dbReference type="EMBL" id="KAA1101103.1"/>
    </source>
</evidence>
<dbReference type="OrthoDB" id="10524451at2759"/>
<sequence>MLDSSSSPSNNEAASLNQPTQEDLVVEGFSPLIKKYVPSMISEFAEFLAQRAQVKVSQESPWVLSINLQDNLLHRLHSQLLPLLNNQINTLSLSLITSDLWKDPGKNIQLILQTQSQLKHTIDQIKPIITAVCRGTNSPESRMNNHHLQGLKHCRIDRLKQRFNKGIMDPISQISLQGQNLFKQIQLTPKDLNLKFGECVDYKEHLTVQVHRASEQIESTIQLIKGSELDLVQESWESDLGQIDMFISEIICAINLPTHLPKEGDHQTPSRLVHAPTIELARLSIPMVKLSKLFFAKLLKCGMNQRRFRSYSEMCLDQIGTVTQSIRFVAQELDTLISCLFCADLGHTDTATARRELIECTNSLKSRVESALLLVLLYYLPLVPDTKGFPVQSYYQNWFITWNTQFNLSIREFQVAVESFDNTTF</sequence>
<protein>
    <submittedName>
        <fullName evidence="1">Uncharacterized protein</fullName>
    </submittedName>
</protein>
<gene>
    <name evidence="1" type="ORF">PGT21_007151</name>
</gene>
<reference evidence="1 2" key="1">
    <citation type="submission" date="2019-05" db="EMBL/GenBank/DDBJ databases">
        <title>Emergence of the Ug99 lineage of the wheat stem rust pathogen through somatic hybridization.</title>
        <authorList>
            <person name="Li F."/>
            <person name="Upadhyaya N.M."/>
            <person name="Sperschneider J."/>
            <person name="Matny O."/>
            <person name="Nguyen-Phuc H."/>
            <person name="Mago R."/>
            <person name="Raley C."/>
            <person name="Miller M.E."/>
            <person name="Silverstein K.A.T."/>
            <person name="Henningsen E."/>
            <person name="Hirsch C.D."/>
            <person name="Visser B."/>
            <person name="Pretorius Z.A."/>
            <person name="Steffenson B.J."/>
            <person name="Schwessinger B."/>
            <person name="Dodds P.N."/>
            <person name="Figueroa M."/>
        </authorList>
    </citation>
    <scope>NUCLEOTIDE SEQUENCE [LARGE SCALE GENOMIC DNA]</scope>
    <source>
        <strain evidence="1">21-0</strain>
    </source>
</reference>
<dbReference type="Proteomes" id="UP000324748">
    <property type="component" value="Unassembled WGS sequence"/>
</dbReference>
<accession>A0A5B0PJK1</accession>